<dbReference type="InterPro" id="IPR027417">
    <property type="entry name" value="P-loop_NTPase"/>
</dbReference>
<dbReference type="GO" id="GO:0033567">
    <property type="term" value="P:DNA replication, Okazaki fragment processing"/>
    <property type="evidence" value="ECO:0007669"/>
    <property type="project" value="UniProtKB-UniRule"/>
</dbReference>
<dbReference type="Pfam" id="PF08696">
    <property type="entry name" value="Dna2"/>
    <property type="match status" value="1"/>
</dbReference>
<feature type="domain" description="DNA replication factor Dna2 N-terminal" evidence="21">
    <location>
        <begin position="239"/>
        <end position="449"/>
    </location>
</feature>
<dbReference type="GO" id="GO:0046872">
    <property type="term" value="F:metal ion binding"/>
    <property type="evidence" value="ECO:0007669"/>
    <property type="project" value="UniProtKB-UniRule"/>
</dbReference>
<dbReference type="GO" id="GO:0005524">
    <property type="term" value="F:ATP binding"/>
    <property type="evidence" value="ECO:0007669"/>
    <property type="project" value="UniProtKB-UniRule"/>
</dbReference>
<feature type="domain" description="DNA2/NAM7 helicase helicase" evidence="22">
    <location>
        <begin position="870"/>
        <end position="955"/>
    </location>
</feature>
<dbReference type="InterPro" id="IPR041679">
    <property type="entry name" value="DNA2/NAM7-like_C"/>
</dbReference>
<keyword evidence="8 19" id="KW-0227">DNA damage</keyword>
<keyword evidence="5 19" id="KW-0540">Nuclease</keyword>
<evidence type="ECO:0000259" key="23">
    <source>
        <dbReference type="Pfam" id="PF13087"/>
    </source>
</evidence>
<dbReference type="PANTHER" id="PTHR10887">
    <property type="entry name" value="DNA2/NAM7 HELICASE FAMILY"/>
    <property type="match status" value="1"/>
</dbReference>
<feature type="domain" description="DNA2/NAM7 helicase helicase" evidence="22">
    <location>
        <begin position="971"/>
        <end position="1039"/>
    </location>
</feature>
<evidence type="ECO:0000256" key="12">
    <source>
        <dbReference type="ARBA" id="ARBA00023004"/>
    </source>
</evidence>
<evidence type="ECO:0000313" key="25">
    <source>
        <dbReference type="Proteomes" id="UP000075714"/>
    </source>
</evidence>
<dbReference type="InterPro" id="IPR026851">
    <property type="entry name" value="Dna2/JHS1_DEXXQ-box"/>
</dbReference>
<dbReference type="EMBL" id="LSYV01000009">
    <property type="protein sequence ID" value="KXZ52798.1"/>
    <property type="molecule type" value="Genomic_DNA"/>
</dbReference>
<dbReference type="GO" id="GO:0005737">
    <property type="term" value="C:cytoplasm"/>
    <property type="evidence" value="ECO:0007669"/>
    <property type="project" value="TreeGrafter"/>
</dbReference>
<protein>
    <recommendedName>
        <fullName evidence="19">DNA replication ATP-dependent helicase/nuclease</fullName>
        <ecNumber evidence="19">3.1.-.-</ecNumber>
        <ecNumber evidence="19">3.6.4.12</ecNumber>
    </recommendedName>
</protein>
<feature type="compositionally biased region" description="Low complexity" evidence="20">
    <location>
        <begin position="1"/>
        <end position="17"/>
    </location>
</feature>
<evidence type="ECO:0000256" key="13">
    <source>
        <dbReference type="ARBA" id="ARBA00023014"/>
    </source>
</evidence>
<feature type="compositionally biased region" description="Basic and acidic residues" evidence="20">
    <location>
        <begin position="72"/>
        <end position="89"/>
    </location>
</feature>
<comment type="caution">
    <text evidence="24">The sequence shown here is derived from an EMBL/GenBank/DDBJ whole genome shotgun (WGS) entry which is preliminary data.</text>
</comment>
<keyword evidence="6 19" id="KW-0479">Metal-binding</keyword>
<keyword evidence="25" id="KW-1185">Reference proteome</keyword>
<dbReference type="InterPro" id="IPR047187">
    <property type="entry name" value="SF1_C_Upf1"/>
</dbReference>
<keyword evidence="15 19" id="KW-0234">DNA repair</keyword>
<feature type="compositionally biased region" description="Polar residues" evidence="20">
    <location>
        <begin position="95"/>
        <end position="108"/>
    </location>
</feature>
<dbReference type="GO" id="GO:0071932">
    <property type="term" value="P:replication fork reversal"/>
    <property type="evidence" value="ECO:0007669"/>
    <property type="project" value="TreeGrafter"/>
</dbReference>
<feature type="compositionally biased region" description="Low complexity" evidence="20">
    <location>
        <begin position="725"/>
        <end position="739"/>
    </location>
</feature>
<dbReference type="STRING" id="33097.A0A150GSY1"/>
<evidence type="ECO:0000259" key="22">
    <source>
        <dbReference type="Pfam" id="PF13086"/>
    </source>
</evidence>
<dbReference type="GO" id="GO:0003677">
    <property type="term" value="F:DNA binding"/>
    <property type="evidence" value="ECO:0007669"/>
    <property type="project" value="UniProtKB-UniRule"/>
</dbReference>
<reference evidence="25" key="1">
    <citation type="journal article" date="2016" name="Nat. Commun.">
        <title>The Gonium pectorale genome demonstrates co-option of cell cycle regulation during the evolution of multicellularity.</title>
        <authorList>
            <person name="Hanschen E.R."/>
            <person name="Marriage T.N."/>
            <person name="Ferris P.J."/>
            <person name="Hamaji T."/>
            <person name="Toyoda A."/>
            <person name="Fujiyama A."/>
            <person name="Neme R."/>
            <person name="Noguchi H."/>
            <person name="Minakuchi Y."/>
            <person name="Suzuki M."/>
            <person name="Kawai-Toyooka H."/>
            <person name="Smith D.R."/>
            <person name="Sparks H."/>
            <person name="Anderson J."/>
            <person name="Bakaric R."/>
            <person name="Luria V."/>
            <person name="Karger A."/>
            <person name="Kirschner M.W."/>
            <person name="Durand P.M."/>
            <person name="Michod R.E."/>
            <person name="Nozaki H."/>
            <person name="Olson B.J."/>
        </authorList>
    </citation>
    <scope>NUCLEOTIDE SEQUENCE [LARGE SCALE GENOMIC DNA]</scope>
    <source>
        <strain evidence="25">NIES-2863</strain>
    </source>
</reference>
<dbReference type="GO" id="GO:0017108">
    <property type="term" value="F:5'-flap endonuclease activity"/>
    <property type="evidence" value="ECO:0007669"/>
    <property type="project" value="UniProtKB-UniRule"/>
</dbReference>
<comment type="function">
    <text evidence="19">Key enzyme involved in DNA replication and DNA repair. Involved in Okazaki fragments processing by cleaving long flaps that escape FEN1: flaps that are longer than 27 nucleotides are coated by replication protein A complex (RPA), leading to recruit DNA2 which cleaves the flap until it is too short to bind RPA and becomes a substrate for FEN1. Also involved in 5'-end resection of DNA during double-strand break (DSB) repair by mediating the cleavage of 5'-ssDNA.</text>
</comment>
<evidence type="ECO:0000256" key="19">
    <source>
        <dbReference type="RuleBase" id="RU367041"/>
    </source>
</evidence>
<dbReference type="InterPro" id="IPR045055">
    <property type="entry name" value="DNA2/NAM7-like"/>
</dbReference>
<dbReference type="Pfam" id="PF13086">
    <property type="entry name" value="AAA_11"/>
    <property type="match status" value="2"/>
</dbReference>
<comment type="cofactor">
    <cofactor evidence="1">
        <name>[4Fe-4S] cluster</name>
        <dbReference type="ChEBI" id="CHEBI:49883"/>
    </cofactor>
</comment>
<dbReference type="InterPro" id="IPR014808">
    <property type="entry name" value="DNA_replication_fac_Dna2_N"/>
</dbReference>
<evidence type="ECO:0000256" key="16">
    <source>
        <dbReference type="ARBA" id="ARBA00023242"/>
    </source>
</evidence>
<dbReference type="CDD" id="cd18808">
    <property type="entry name" value="SF1_C_Upf1"/>
    <property type="match status" value="1"/>
</dbReference>
<dbReference type="GO" id="GO:0005634">
    <property type="term" value="C:nucleus"/>
    <property type="evidence" value="ECO:0007669"/>
    <property type="project" value="UniProtKB-SubCell"/>
</dbReference>
<dbReference type="PANTHER" id="PTHR10887:SF433">
    <property type="entry name" value="DNA REPLICATION ATP-DEPENDENT HELICASE_NUCLEASE DNA2"/>
    <property type="match status" value="1"/>
</dbReference>
<dbReference type="Proteomes" id="UP000075714">
    <property type="component" value="Unassembled WGS sequence"/>
</dbReference>
<comment type="subcellular location">
    <subcellularLocation>
        <location evidence="19">Nucleus</location>
    </subcellularLocation>
    <subcellularLocation>
        <location evidence="19">Chromosome</location>
    </subcellularLocation>
</comment>
<evidence type="ECO:0000256" key="7">
    <source>
        <dbReference type="ARBA" id="ARBA00022741"/>
    </source>
</evidence>
<keyword evidence="14 19" id="KW-0238">DNA-binding</keyword>
<evidence type="ECO:0000256" key="14">
    <source>
        <dbReference type="ARBA" id="ARBA00023125"/>
    </source>
</evidence>
<dbReference type="CDD" id="cd18041">
    <property type="entry name" value="DEXXQc_DNA2"/>
    <property type="match status" value="1"/>
</dbReference>
<keyword evidence="11 19" id="KW-0067">ATP-binding</keyword>
<dbReference type="GO" id="GO:0016887">
    <property type="term" value="F:ATP hydrolysis activity"/>
    <property type="evidence" value="ECO:0007669"/>
    <property type="project" value="RHEA"/>
</dbReference>
<keyword evidence="4 19" id="KW-0235">DNA replication</keyword>
<dbReference type="OrthoDB" id="306218at2759"/>
<sequence length="1328" mass="139374">MKGGNSSQEAPSASQPPDNSQASKDGFRKNLIQAVQRTASDADRQDDQPVEHAADGTGGDAPDLLQARRSSHRETSTSARDARLNDLPRARSGTRKSPLSQKVATSGAEQPPAGAAAAAAAGDDADQVMLEVLSSTEVYKTPAAAKPAGLARLAAGNRSAECMRPPSSGLTLGKRPHAASTKKAASGNKRRALLDLLDQTAVPNPKLLGDREEVHCVVLEVEEQHSGHFKVLRCFNEYKGSEVRVYLRDMWADQAVRPGDTVNVVGGRVLADQVCEGVELSASEGLLILHPDVLLSGTNITTALRCSRQAWLQERVAGGPSGEKALLGSMMHELLQASLRAALGGRLDKNEMLAQARSILSSSTAQLLETQQDEASVMSYLSQQLDAVLAWCRTYVTPGHDAPLGGRIETAGNGDAPTFCRVAEILDIEESIWAPKYGLKGMLDASLRVTLSVKDPLHNQRTLFGGFASTQQQQQHQGGQQQQPARFHGHQQQTVIAPFEFKTGKDWHEHKAQVLLYLLLMEDRYQEAIRTGLLWNINKPSMQAVRYAHHELASLIMHRNRLAAYLVAGAAEPPPPLLGSESERKCEYCSLAPTCALYLAAAAHGAGAGAAGAEGQVADGGKSGASQLAEMDLHHGLRERLAGIAPSTAAFFAHWLRLVDLEEEAARSNRADMWAIAGPQRELMGGCVAQLLFQRELPPQEGPDGRRYLYVFSRQPSTPTPQAAPPSSSGAGLDSADGNAADEAALDGGLLSSGFTVGDMGVLGVEGRHAAAARVTVADVSRAGSGGQGGKGGKGGGGGSGGSGGGSQSASQLQRERNLAQLRKLVIELQAPQQGVVGGGLGSGSQLSGQLPSSQLQVSHYLRDHAHLMNGEQLEAVSRVLAMQDYAILLGMPGTGKTTTIVHVIRALVEARVSILVASYTNSAVDNILLKLVGTGVSFVRLGSAQSVHPGVRAHMPGGAHFPDTSVAGLQEMMAHVNVVGCTCLSVHNPLLSGRTFGVCILDEASQVTLPASIGALALARSFLLVGDHYQLSPLVVSREAAQGGLGVSLFRRLSEAHPQAVVTLRSQYRMAADIMALSNALVYNGRMLCGNELVANATLHLPRLHMLSAVGGSAASACAPWPAGLPVPSWLLAALQPQCRVLLLDTDRVAGCREQVLQDGMVNPGEVRVVHGLVAALVAAGLPPRDIGVASPYKAQVAALQPALSTLLSPAVAEAAVAGGGGDGGGAVEVLTVDKYQGRDKPAILLSFVRCNASRSAGRLLADWQRLNVAITRARTKLLLVGSAATLGSIPLLADMLALLRRNGWVAQLPVDCLVALPAVRAAAAPA</sequence>
<dbReference type="GO" id="GO:0051539">
    <property type="term" value="F:4 iron, 4 sulfur cluster binding"/>
    <property type="evidence" value="ECO:0007669"/>
    <property type="project" value="UniProtKB-UniRule"/>
</dbReference>
<evidence type="ECO:0000256" key="15">
    <source>
        <dbReference type="ARBA" id="ARBA00023204"/>
    </source>
</evidence>
<keyword evidence="3 19" id="KW-0004">4Fe-4S</keyword>
<keyword evidence="19" id="KW-0158">Chromosome</keyword>
<evidence type="ECO:0000256" key="9">
    <source>
        <dbReference type="ARBA" id="ARBA00022801"/>
    </source>
</evidence>
<keyword evidence="10 19" id="KW-0347">Helicase</keyword>
<keyword evidence="16 19" id="KW-0539">Nucleus</keyword>
<comment type="similarity">
    <text evidence="2 19">Belongs to the DNA2/NAM7 helicase family.</text>
</comment>
<evidence type="ECO:0000256" key="17">
    <source>
        <dbReference type="ARBA" id="ARBA00023268"/>
    </source>
</evidence>
<dbReference type="GO" id="GO:0005694">
    <property type="term" value="C:chromosome"/>
    <property type="evidence" value="ECO:0007669"/>
    <property type="project" value="UniProtKB-SubCell"/>
</dbReference>
<dbReference type="SUPFAM" id="SSF52540">
    <property type="entry name" value="P-loop containing nucleoside triphosphate hydrolases"/>
    <property type="match status" value="1"/>
</dbReference>
<dbReference type="EC" id="3.6.4.12" evidence="19"/>
<dbReference type="EC" id="3.1.-.-" evidence="19"/>
<keyword evidence="7 19" id="KW-0547">Nucleotide-binding</keyword>
<feature type="region of interest" description="Disordered" evidence="20">
    <location>
        <begin position="1"/>
        <end position="115"/>
    </location>
</feature>
<evidence type="ECO:0000256" key="10">
    <source>
        <dbReference type="ARBA" id="ARBA00022806"/>
    </source>
</evidence>
<proteinExistence type="inferred from homology"/>
<feature type="compositionally biased region" description="Basic and acidic residues" evidence="20">
    <location>
        <begin position="40"/>
        <end position="54"/>
    </location>
</feature>
<comment type="catalytic activity">
    <reaction evidence="18 19">
        <text>ATP + H2O = ADP + phosphate + H(+)</text>
        <dbReference type="Rhea" id="RHEA:13065"/>
        <dbReference type="ChEBI" id="CHEBI:15377"/>
        <dbReference type="ChEBI" id="CHEBI:15378"/>
        <dbReference type="ChEBI" id="CHEBI:30616"/>
        <dbReference type="ChEBI" id="CHEBI:43474"/>
        <dbReference type="ChEBI" id="CHEBI:456216"/>
        <dbReference type="EC" id="3.6.4.12"/>
    </reaction>
</comment>
<feature type="region of interest" description="Disordered" evidence="20">
    <location>
        <begin position="715"/>
        <end position="739"/>
    </location>
</feature>
<evidence type="ECO:0000256" key="4">
    <source>
        <dbReference type="ARBA" id="ARBA00022705"/>
    </source>
</evidence>
<evidence type="ECO:0000256" key="8">
    <source>
        <dbReference type="ARBA" id="ARBA00022763"/>
    </source>
</evidence>
<feature type="region of interest" description="Disordered" evidence="20">
    <location>
        <begin position="782"/>
        <end position="815"/>
    </location>
</feature>
<organism evidence="24 25">
    <name type="scientific">Gonium pectorale</name>
    <name type="common">Green alga</name>
    <dbReference type="NCBI Taxonomy" id="33097"/>
    <lineage>
        <taxon>Eukaryota</taxon>
        <taxon>Viridiplantae</taxon>
        <taxon>Chlorophyta</taxon>
        <taxon>core chlorophytes</taxon>
        <taxon>Chlorophyceae</taxon>
        <taxon>CS clade</taxon>
        <taxon>Chlamydomonadales</taxon>
        <taxon>Volvocaceae</taxon>
        <taxon>Gonium</taxon>
    </lineage>
</organism>
<keyword evidence="12 19" id="KW-0408">Iron</keyword>
<evidence type="ECO:0000256" key="2">
    <source>
        <dbReference type="ARBA" id="ARBA00007913"/>
    </source>
</evidence>
<evidence type="ECO:0000256" key="5">
    <source>
        <dbReference type="ARBA" id="ARBA00022722"/>
    </source>
</evidence>
<evidence type="ECO:0000256" key="18">
    <source>
        <dbReference type="ARBA" id="ARBA00047995"/>
    </source>
</evidence>
<dbReference type="Gene3D" id="3.40.50.300">
    <property type="entry name" value="P-loop containing nucleotide triphosphate hydrolases"/>
    <property type="match status" value="2"/>
</dbReference>
<dbReference type="Pfam" id="PF13087">
    <property type="entry name" value="AAA_12"/>
    <property type="match status" value="1"/>
</dbReference>
<name>A0A150GSY1_GONPE</name>
<evidence type="ECO:0000256" key="11">
    <source>
        <dbReference type="ARBA" id="ARBA00022840"/>
    </source>
</evidence>
<gene>
    <name evidence="24" type="ORF">GPECTOR_8g185</name>
</gene>
<dbReference type="Gene3D" id="3.90.320.10">
    <property type="match status" value="1"/>
</dbReference>
<evidence type="ECO:0000313" key="24">
    <source>
        <dbReference type="EMBL" id="KXZ52798.1"/>
    </source>
</evidence>
<keyword evidence="9 19" id="KW-0378">Hydrolase</keyword>
<feature type="compositionally biased region" description="Low complexity" evidence="20">
    <location>
        <begin position="471"/>
        <end position="483"/>
    </location>
</feature>
<evidence type="ECO:0000259" key="21">
    <source>
        <dbReference type="Pfam" id="PF08696"/>
    </source>
</evidence>
<evidence type="ECO:0000256" key="20">
    <source>
        <dbReference type="SAM" id="MobiDB-lite"/>
    </source>
</evidence>
<feature type="region of interest" description="Disordered" evidence="20">
    <location>
        <begin position="469"/>
        <end position="489"/>
    </location>
</feature>
<feature type="region of interest" description="Disordered" evidence="20">
    <location>
        <begin position="160"/>
        <end position="185"/>
    </location>
</feature>
<feature type="domain" description="DNA2/NAM7 helicase-like C-terminal" evidence="23">
    <location>
        <begin position="1047"/>
        <end position="1285"/>
    </location>
</feature>
<keyword evidence="17 19" id="KW-0511">Multifunctional enzyme</keyword>
<evidence type="ECO:0000256" key="6">
    <source>
        <dbReference type="ARBA" id="ARBA00022723"/>
    </source>
</evidence>
<accession>A0A150GSY1</accession>
<keyword evidence="13 19" id="KW-0411">Iron-sulfur</keyword>
<evidence type="ECO:0000256" key="3">
    <source>
        <dbReference type="ARBA" id="ARBA00022485"/>
    </source>
</evidence>
<dbReference type="GO" id="GO:0017116">
    <property type="term" value="F:single-stranded DNA helicase activity"/>
    <property type="evidence" value="ECO:0007669"/>
    <property type="project" value="UniProtKB-UniRule"/>
</dbReference>
<dbReference type="InterPro" id="IPR041677">
    <property type="entry name" value="DNA2/NAM7_AAA_11"/>
</dbReference>
<evidence type="ECO:0000256" key="1">
    <source>
        <dbReference type="ARBA" id="ARBA00001966"/>
    </source>
</evidence>
<dbReference type="InterPro" id="IPR011604">
    <property type="entry name" value="PDDEXK-like_dom_sf"/>
</dbReference>
<dbReference type="GO" id="GO:0006281">
    <property type="term" value="P:DNA repair"/>
    <property type="evidence" value="ECO:0007669"/>
    <property type="project" value="UniProtKB-KW"/>
</dbReference>
<feature type="compositionally biased region" description="Gly residues" evidence="20">
    <location>
        <begin position="784"/>
        <end position="807"/>
    </location>
</feature>